<feature type="domain" description="DUF1736" evidence="18">
    <location>
        <begin position="91"/>
        <end position="163"/>
    </location>
</feature>
<keyword evidence="20" id="KW-1185">Reference proteome</keyword>
<dbReference type="SMART" id="SM00028">
    <property type="entry name" value="TPR"/>
    <property type="match status" value="3"/>
</dbReference>
<dbReference type="GO" id="GO:0016020">
    <property type="term" value="C:membrane"/>
    <property type="evidence" value="ECO:0007669"/>
    <property type="project" value="UniProtKB-SubCell"/>
</dbReference>
<dbReference type="GO" id="GO:0005783">
    <property type="term" value="C:endoplasmic reticulum"/>
    <property type="evidence" value="ECO:0007669"/>
    <property type="project" value="UniProtKB-SubCell"/>
</dbReference>
<evidence type="ECO:0000256" key="5">
    <source>
        <dbReference type="ARBA" id="ARBA00007882"/>
    </source>
</evidence>
<evidence type="ECO:0000256" key="12">
    <source>
        <dbReference type="ARBA" id="ARBA00022989"/>
    </source>
</evidence>
<evidence type="ECO:0000256" key="6">
    <source>
        <dbReference type="ARBA" id="ARBA00012839"/>
    </source>
</evidence>
<evidence type="ECO:0000256" key="7">
    <source>
        <dbReference type="ARBA" id="ARBA00022679"/>
    </source>
</evidence>
<keyword evidence="8 17" id="KW-0812">Transmembrane</keyword>
<accession>A0AA38IVR5</accession>
<dbReference type="Proteomes" id="UP001168821">
    <property type="component" value="Unassembled WGS sequence"/>
</dbReference>
<reference evidence="19" key="1">
    <citation type="journal article" date="2023" name="G3 (Bethesda)">
        <title>Whole genome assemblies of Zophobas morio and Tenebrio molitor.</title>
        <authorList>
            <person name="Kaur S."/>
            <person name="Stinson S.A."/>
            <person name="diCenzo G.C."/>
        </authorList>
    </citation>
    <scope>NUCLEOTIDE SEQUENCE</scope>
    <source>
        <strain evidence="19">QUZm001</strain>
    </source>
</reference>
<evidence type="ECO:0000256" key="15">
    <source>
        <dbReference type="ARBA" id="ARBA00045102"/>
    </source>
</evidence>
<comment type="function">
    <text evidence="1">Transfers mannosyl residues to the hydroxyl group of serine or threonine residues.</text>
</comment>
<feature type="repeat" description="TPR" evidence="16">
    <location>
        <begin position="346"/>
        <end position="379"/>
    </location>
</feature>
<sequence length="440" mass="50371">MWPHCCRHPDGKCHIWISVTLGGLSMLAKETGVSVFLLNLAYDFYRHWPAVKKTIVEVRWNRETQQFANRAAKVLTSLGILLAIRLALLQGSLPKFSQQDNPTAFHPSLYVRVLTFCYLAAFNWWLLLCPATLSHDWQMGSVPLVTSMSDSRNLMTCFFFGAVLMLVIRSLSDFESQKHVPVVLGLMLLVLPFLPAANLVVTVGFVVAERVLYIPSLGCTLLVVYGIQIFWNSYSKHRQTIVCFVMLLLTTSCLRTVIRNRDWRSRESLLRAGLMTLPHNAKMHYNYANFLRDSARPELAKSHYHKALKLWPTYASAHNNLGTLLSDEQEAEQHFLAAIRYSADHVNAHYNLGQLYRKSNRTMESERMLKRCIGLEPRFTPAYIELARLRGPNDRSVGGLLRKVVILNPRDPYYSTIYGHWLLGKGNVQLQMFVFLSSHR</sequence>
<evidence type="ECO:0000313" key="20">
    <source>
        <dbReference type="Proteomes" id="UP001168821"/>
    </source>
</evidence>
<comment type="catalytic activity">
    <reaction evidence="14">
        <text>a di-trans,poly-cis-dolichyl beta-D-mannosyl phosphate + L-threonyl-[protein] = 3-O-(alpha-D-mannosyl)-L-threonyl-[protein] + a di-trans,poly-cis-dolichyl phosphate + H(+)</text>
        <dbReference type="Rhea" id="RHEA:53396"/>
        <dbReference type="Rhea" id="RHEA-COMP:11060"/>
        <dbReference type="Rhea" id="RHEA-COMP:13547"/>
        <dbReference type="Rhea" id="RHEA-COMP:19498"/>
        <dbReference type="Rhea" id="RHEA-COMP:19501"/>
        <dbReference type="ChEBI" id="CHEBI:15378"/>
        <dbReference type="ChEBI" id="CHEBI:30013"/>
        <dbReference type="ChEBI" id="CHEBI:57683"/>
        <dbReference type="ChEBI" id="CHEBI:58211"/>
        <dbReference type="ChEBI" id="CHEBI:137323"/>
        <dbReference type="EC" id="2.4.1.109"/>
    </reaction>
</comment>
<comment type="caution">
    <text evidence="19">The sequence shown here is derived from an EMBL/GenBank/DDBJ whole genome shotgun (WGS) entry which is preliminary data.</text>
</comment>
<dbReference type="EC" id="2.4.1.109" evidence="6"/>
<evidence type="ECO:0000256" key="2">
    <source>
        <dbReference type="ARBA" id="ARBA00004141"/>
    </source>
</evidence>
<keyword evidence="11" id="KW-0256">Endoplasmic reticulum</keyword>
<comment type="pathway">
    <text evidence="4">Protein modification; protein glycosylation.</text>
</comment>
<evidence type="ECO:0000256" key="10">
    <source>
        <dbReference type="ARBA" id="ARBA00022803"/>
    </source>
</evidence>
<dbReference type="Pfam" id="PF08409">
    <property type="entry name" value="TMTC_DUF1736"/>
    <property type="match status" value="1"/>
</dbReference>
<keyword evidence="10 16" id="KW-0802">TPR repeat</keyword>
<evidence type="ECO:0000259" key="18">
    <source>
        <dbReference type="Pfam" id="PF08409"/>
    </source>
</evidence>
<gene>
    <name evidence="19" type="ORF">Zmor_000116</name>
</gene>
<feature type="transmembrane region" description="Helical" evidence="17">
    <location>
        <begin position="71"/>
        <end position="89"/>
    </location>
</feature>
<evidence type="ECO:0000256" key="17">
    <source>
        <dbReference type="SAM" id="Phobius"/>
    </source>
</evidence>
<dbReference type="PROSITE" id="PS50005">
    <property type="entry name" value="TPR"/>
    <property type="match status" value="1"/>
</dbReference>
<evidence type="ECO:0000256" key="8">
    <source>
        <dbReference type="ARBA" id="ARBA00022692"/>
    </source>
</evidence>
<evidence type="ECO:0000256" key="3">
    <source>
        <dbReference type="ARBA" id="ARBA00004240"/>
    </source>
</evidence>
<keyword evidence="12 17" id="KW-1133">Transmembrane helix</keyword>
<dbReference type="SUPFAM" id="SSF48452">
    <property type="entry name" value="TPR-like"/>
    <property type="match status" value="1"/>
</dbReference>
<dbReference type="PANTHER" id="PTHR44809:SF1">
    <property type="entry name" value="PROTEIN O-MANNOSYL-TRANSFERASE TMTC1"/>
    <property type="match status" value="1"/>
</dbReference>
<dbReference type="InterPro" id="IPR019734">
    <property type="entry name" value="TPR_rpt"/>
</dbReference>
<evidence type="ECO:0000256" key="11">
    <source>
        <dbReference type="ARBA" id="ARBA00022824"/>
    </source>
</evidence>
<feature type="transmembrane region" description="Helical" evidence="17">
    <location>
        <begin position="183"/>
        <end position="205"/>
    </location>
</feature>
<feature type="transmembrane region" description="Helical" evidence="17">
    <location>
        <begin position="212"/>
        <end position="231"/>
    </location>
</feature>
<dbReference type="InterPro" id="IPR013618">
    <property type="entry name" value="TMTC_DUF1736"/>
</dbReference>
<evidence type="ECO:0000256" key="1">
    <source>
        <dbReference type="ARBA" id="ARBA00003582"/>
    </source>
</evidence>
<evidence type="ECO:0000256" key="16">
    <source>
        <dbReference type="PROSITE-ProRule" id="PRU00339"/>
    </source>
</evidence>
<dbReference type="InterPro" id="IPR011990">
    <property type="entry name" value="TPR-like_helical_dom_sf"/>
</dbReference>
<dbReference type="Pfam" id="PF13181">
    <property type="entry name" value="TPR_8"/>
    <property type="match status" value="1"/>
</dbReference>
<organism evidence="19 20">
    <name type="scientific">Zophobas morio</name>
    <dbReference type="NCBI Taxonomy" id="2755281"/>
    <lineage>
        <taxon>Eukaryota</taxon>
        <taxon>Metazoa</taxon>
        <taxon>Ecdysozoa</taxon>
        <taxon>Arthropoda</taxon>
        <taxon>Hexapoda</taxon>
        <taxon>Insecta</taxon>
        <taxon>Pterygota</taxon>
        <taxon>Neoptera</taxon>
        <taxon>Endopterygota</taxon>
        <taxon>Coleoptera</taxon>
        <taxon>Polyphaga</taxon>
        <taxon>Cucujiformia</taxon>
        <taxon>Tenebrionidae</taxon>
        <taxon>Zophobas</taxon>
    </lineage>
</organism>
<keyword evidence="13 17" id="KW-0472">Membrane</keyword>
<comment type="similarity">
    <text evidence="5">Belongs to the TMTC family.</text>
</comment>
<evidence type="ECO:0000256" key="9">
    <source>
        <dbReference type="ARBA" id="ARBA00022737"/>
    </source>
</evidence>
<keyword evidence="7" id="KW-0808">Transferase</keyword>
<evidence type="ECO:0000256" key="14">
    <source>
        <dbReference type="ARBA" id="ARBA00045085"/>
    </source>
</evidence>
<comment type="subcellular location">
    <subcellularLocation>
        <location evidence="3">Endoplasmic reticulum</location>
    </subcellularLocation>
    <subcellularLocation>
        <location evidence="2">Membrane</location>
        <topology evidence="2">Multi-pass membrane protein</topology>
    </subcellularLocation>
</comment>
<protein>
    <recommendedName>
        <fullName evidence="6">dolichyl-phosphate-mannose--protein mannosyltransferase</fullName>
        <ecNumber evidence="6">2.4.1.109</ecNumber>
    </recommendedName>
</protein>
<evidence type="ECO:0000256" key="4">
    <source>
        <dbReference type="ARBA" id="ARBA00004922"/>
    </source>
</evidence>
<dbReference type="PANTHER" id="PTHR44809">
    <property type="match status" value="1"/>
</dbReference>
<dbReference type="EMBL" id="JALNTZ010000001">
    <property type="protein sequence ID" value="KAJ3664558.1"/>
    <property type="molecule type" value="Genomic_DNA"/>
</dbReference>
<dbReference type="GO" id="GO:0004169">
    <property type="term" value="F:dolichyl-phosphate-mannose-protein mannosyltransferase activity"/>
    <property type="evidence" value="ECO:0007669"/>
    <property type="project" value="UniProtKB-EC"/>
</dbReference>
<feature type="transmembrane region" description="Helical" evidence="17">
    <location>
        <begin position="109"/>
        <end position="133"/>
    </location>
</feature>
<feature type="transmembrane region" description="Helical" evidence="17">
    <location>
        <begin position="237"/>
        <end position="258"/>
    </location>
</feature>
<keyword evidence="9" id="KW-0677">Repeat</keyword>
<feature type="transmembrane region" description="Helical" evidence="17">
    <location>
        <begin position="154"/>
        <end position="171"/>
    </location>
</feature>
<dbReference type="Gene3D" id="1.25.40.10">
    <property type="entry name" value="Tetratricopeptide repeat domain"/>
    <property type="match status" value="1"/>
</dbReference>
<dbReference type="InterPro" id="IPR052943">
    <property type="entry name" value="TMTC_O-mannosyl-trnsfr"/>
</dbReference>
<name>A0AA38IVR5_9CUCU</name>
<proteinExistence type="inferred from homology"/>
<evidence type="ECO:0000313" key="19">
    <source>
        <dbReference type="EMBL" id="KAJ3664558.1"/>
    </source>
</evidence>
<dbReference type="AlphaFoldDB" id="A0AA38IVR5"/>
<comment type="catalytic activity">
    <reaction evidence="15">
        <text>a di-trans,poly-cis-dolichyl beta-D-mannosyl phosphate + L-seryl-[protein] = 3-O-(alpha-D-mannosyl)-L-seryl-[protein] + a di-trans,poly-cis-dolichyl phosphate + H(+)</text>
        <dbReference type="Rhea" id="RHEA:17377"/>
        <dbReference type="Rhea" id="RHEA-COMP:9863"/>
        <dbReference type="Rhea" id="RHEA-COMP:13546"/>
        <dbReference type="Rhea" id="RHEA-COMP:19498"/>
        <dbReference type="Rhea" id="RHEA-COMP:19501"/>
        <dbReference type="ChEBI" id="CHEBI:15378"/>
        <dbReference type="ChEBI" id="CHEBI:29999"/>
        <dbReference type="ChEBI" id="CHEBI:57683"/>
        <dbReference type="ChEBI" id="CHEBI:58211"/>
        <dbReference type="ChEBI" id="CHEBI:137321"/>
        <dbReference type="EC" id="2.4.1.109"/>
    </reaction>
</comment>
<evidence type="ECO:0000256" key="13">
    <source>
        <dbReference type="ARBA" id="ARBA00023136"/>
    </source>
</evidence>